<gene>
    <name evidence="1" type="ORF">CDSM653_00446</name>
</gene>
<evidence type="ECO:0000313" key="1">
    <source>
        <dbReference type="EMBL" id="KKC30492.1"/>
    </source>
</evidence>
<dbReference type="Proteomes" id="UP000010146">
    <property type="component" value="Unassembled WGS sequence"/>
</dbReference>
<reference evidence="2" key="3">
    <citation type="submission" date="2015-02" db="EMBL/GenBank/DDBJ databases">
        <title>Genome analysis of three genomes within the thermophilic hydrogenogenic bacterial species Caldanaerobacter subterraneus.</title>
        <authorList>
            <person name="Sant'Anna F.H."/>
            <person name="Lebedinsky A."/>
            <person name="Sokolova T."/>
            <person name="Robb F.T."/>
            <person name="Gonzalez J.M."/>
        </authorList>
    </citation>
    <scope>NUCLEOTIDE SEQUENCE [LARGE SCALE GENOMIC DNA]</scope>
    <source>
        <strain evidence="2">DSM 12653</strain>
    </source>
</reference>
<accession>A0A0F5PP94</accession>
<comment type="caution">
    <text evidence="1">The sequence shown here is derived from an EMBL/GenBank/DDBJ whole genome shotgun (WGS) entry which is preliminary data.</text>
</comment>
<organism evidence="1 2">
    <name type="scientific">Caldanaerobacter subterraneus subsp. pacificus DSM 12653</name>
    <dbReference type="NCBI Taxonomy" id="391606"/>
    <lineage>
        <taxon>Bacteria</taxon>
        <taxon>Bacillati</taxon>
        <taxon>Bacillota</taxon>
        <taxon>Clostridia</taxon>
        <taxon>Thermoanaerobacterales</taxon>
        <taxon>Thermoanaerobacteraceae</taxon>
        <taxon>Caldanaerobacter</taxon>
    </lineage>
</organism>
<name>A0A0F5PP94_9THEO</name>
<dbReference type="EMBL" id="ABXP02000031">
    <property type="protein sequence ID" value="KKC30492.1"/>
    <property type="molecule type" value="Genomic_DNA"/>
</dbReference>
<dbReference type="RefSeq" id="WP_157794997.1">
    <property type="nucleotide sequence ID" value="NZ_ABXP02000031.1"/>
</dbReference>
<dbReference type="AlphaFoldDB" id="A0A0F5PP94"/>
<reference evidence="1 2" key="1">
    <citation type="submission" date="2008-07" db="EMBL/GenBank/DDBJ databases">
        <authorList>
            <person name="Gonzalez J."/>
            <person name="Sokolova T."/>
            <person name="Ferriera S."/>
            <person name="Johnson J."/>
            <person name="Kravitz S."/>
            <person name="Beeson K."/>
            <person name="Sutton G."/>
            <person name="Rogers Y.-H."/>
            <person name="Friedman R."/>
            <person name="Frazier M."/>
            <person name="Venter J.C."/>
        </authorList>
    </citation>
    <scope>NUCLEOTIDE SEQUENCE [LARGE SCALE GENOMIC DNA]</scope>
    <source>
        <strain evidence="1 2">DSM 12653</strain>
    </source>
</reference>
<sequence>MESKLIEEGTSTVAALYPYYDRLKARDYANTWTSNKVDSEEKARL</sequence>
<protein>
    <submittedName>
        <fullName evidence="1">Uncharacterized protein</fullName>
    </submittedName>
</protein>
<proteinExistence type="predicted"/>
<evidence type="ECO:0000313" key="2">
    <source>
        <dbReference type="Proteomes" id="UP000010146"/>
    </source>
</evidence>
<reference evidence="1 2" key="2">
    <citation type="journal article" date="2015" name="BMC Genomics">
        <title>Analysis of three genomes within the thermophilic bacterial species Caldanaerobacter subterraneus with a focus on carbon monoxide dehydrogenase evolution and hydrolase diversity.</title>
        <authorList>
            <person name="Sant'Anna F.H."/>
            <person name="Lebedinsky A.V."/>
            <person name="Sokolova T.G."/>
            <person name="Robb F.T."/>
            <person name="Gonzalez J.M."/>
        </authorList>
    </citation>
    <scope>NUCLEOTIDE SEQUENCE [LARGE SCALE GENOMIC DNA]</scope>
    <source>
        <strain evidence="1 2">DSM 12653</strain>
    </source>
</reference>